<keyword evidence="1" id="KW-0472">Membrane</keyword>
<feature type="transmembrane region" description="Helical" evidence="1">
    <location>
        <begin position="16"/>
        <end position="34"/>
    </location>
</feature>
<accession>A0ABC8RY67</accession>
<proteinExistence type="predicted"/>
<name>A0ABC8RY67_9AQUA</name>
<dbReference type="EMBL" id="CAUOFW020001724">
    <property type="protein sequence ID" value="CAK9147909.1"/>
    <property type="molecule type" value="Genomic_DNA"/>
</dbReference>
<gene>
    <name evidence="2" type="ORF">ILEXP_LOCUS15843</name>
</gene>
<keyword evidence="3" id="KW-1185">Reference proteome</keyword>
<evidence type="ECO:0000313" key="2">
    <source>
        <dbReference type="EMBL" id="CAK9147909.1"/>
    </source>
</evidence>
<comment type="caution">
    <text evidence="2">The sequence shown here is derived from an EMBL/GenBank/DDBJ whole genome shotgun (WGS) entry which is preliminary data.</text>
</comment>
<dbReference type="AlphaFoldDB" id="A0ABC8RY67"/>
<dbReference type="Proteomes" id="UP001642360">
    <property type="component" value="Unassembled WGS sequence"/>
</dbReference>
<evidence type="ECO:0000256" key="1">
    <source>
        <dbReference type="SAM" id="Phobius"/>
    </source>
</evidence>
<organism evidence="2 3">
    <name type="scientific">Ilex paraguariensis</name>
    <name type="common">yerba mate</name>
    <dbReference type="NCBI Taxonomy" id="185542"/>
    <lineage>
        <taxon>Eukaryota</taxon>
        <taxon>Viridiplantae</taxon>
        <taxon>Streptophyta</taxon>
        <taxon>Embryophyta</taxon>
        <taxon>Tracheophyta</taxon>
        <taxon>Spermatophyta</taxon>
        <taxon>Magnoliopsida</taxon>
        <taxon>eudicotyledons</taxon>
        <taxon>Gunneridae</taxon>
        <taxon>Pentapetalae</taxon>
        <taxon>asterids</taxon>
        <taxon>campanulids</taxon>
        <taxon>Aquifoliales</taxon>
        <taxon>Aquifoliaceae</taxon>
        <taxon>Ilex</taxon>
    </lineage>
</organism>
<sequence>MHLRVRETRGHPHANFAYTTLKVAGTLVLFGLLADSPMSTINVMDKKLNFMTNRGLVMRREVRAMPIVGDIAMSVCRYSVRKNFSRNQMAA</sequence>
<reference evidence="2 3" key="1">
    <citation type="submission" date="2024-02" db="EMBL/GenBank/DDBJ databases">
        <authorList>
            <person name="Vignale AGUSTIN F."/>
            <person name="Sosa J E."/>
            <person name="Modenutti C."/>
        </authorList>
    </citation>
    <scope>NUCLEOTIDE SEQUENCE [LARGE SCALE GENOMIC DNA]</scope>
</reference>
<keyword evidence="1" id="KW-0812">Transmembrane</keyword>
<evidence type="ECO:0000313" key="3">
    <source>
        <dbReference type="Proteomes" id="UP001642360"/>
    </source>
</evidence>
<protein>
    <submittedName>
        <fullName evidence="2">Uncharacterized protein</fullName>
    </submittedName>
</protein>
<keyword evidence="1" id="KW-1133">Transmembrane helix</keyword>